<dbReference type="InterPro" id="IPR036250">
    <property type="entry name" value="AcylCo_DH-like_C"/>
</dbReference>
<reference evidence="6 7" key="1">
    <citation type="submission" date="2024-02" db="EMBL/GenBank/DDBJ databases">
        <authorList>
            <person name="Chen Y."/>
            <person name="Shah S."/>
            <person name="Dougan E. K."/>
            <person name="Thang M."/>
            <person name="Chan C."/>
        </authorList>
    </citation>
    <scope>NUCLEOTIDE SEQUENCE [LARGE SCALE GENOMIC DNA]</scope>
</reference>
<dbReference type="Gene3D" id="2.40.110.10">
    <property type="entry name" value="Butyryl-CoA Dehydrogenase, subunit A, domain 2"/>
    <property type="match status" value="1"/>
</dbReference>
<dbReference type="PANTHER" id="PTHR36117">
    <property type="entry name" value="4-HYDROXYPHENYLACETATE 3-MONOOXYGENASE-RELATED"/>
    <property type="match status" value="1"/>
</dbReference>
<evidence type="ECO:0000313" key="7">
    <source>
        <dbReference type="Proteomes" id="UP001642484"/>
    </source>
</evidence>
<dbReference type="SUPFAM" id="SSF47203">
    <property type="entry name" value="Acyl-CoA dehydrogenase C-terminal domain-like"/>
    <property type="match status" value="1"/>
</dbReference>
<evidence type="ECO:0000256" key="3">
    <source>
        <dbReference type="ARBA" id="ARBA00023002"/>
    </source>
</evidence>
<proteinExistence type="predicted"/>
<dbReference type="Pfam" id="PF03241">
    <property type="entry name" value="HpaB"/>
    <property type="match status" value="1"/>
</dbReference>
<dbReference type="InterPro" id="IPR009100">
    <property type="entry name" value="AcylCoA_DH/oxidase_NM_dom_sf"/>
</dbReference>
<evidence type="ECO:0000256" key="1">
    <source>
        <dbReference type="ARBA" id="ARBA00022630"/>
    </source>
</evidence>
<evidence type="ECO:0000259" key="5">
    <source>
        <dbReference type="Pfam" id="PF11794"/>
    </source>
</evidence>
<dbReference type="InterPro" id="IPR004925">
    <property type="entry name" value="HpaB/PvcC/4-BUDH"/>
</dbReference>
<evidence type="ECO:0008006" key="8">
    <source>
        <dbReference type="Google" id="ProtNLM"/>
    </source>
</evidence>
<sequence length="553" mass="60725">MSKAARLNAIARHVKATDGTPDLEDLAKRAWPEENCGSSCSCALTPSPTAAVAAVPETPLAAMTWPRDQPVKQPEIITDQDFIASLRGRDIKVILQGELIKEFVDHPIVWPSVNAMAESYRLAQENPDLGSAIGFSGYRMSRFLHICESADDLVMQSQMQRELGRRTGTCFQRCVGQDASNAMWSTTYDIDQKHGTNYHARFKEFMIMAQSKNLVLGGAMTDVKGDRSLNPSEQQDPDMFVRVSERKPDGGVVLRGCKAHQTGNLNSHWMIIMPGGKMEVADKDYAIACAVPVDAPGLTYIYGRQSCDLRAMEPGDIDQGNAKFGGQETLTCFEDVYVPPEYIFMDGEVDFTQTLVERFTAYHRRSYVCKAGLGDVMLGAAATVADYNGVAKASHIKDKLVEIAYLNENIAGTAMASSYGGQATPSGNFLPDVMMANICKHNVTKLPYEIARLAQDLAGGIIVTLPADKEFRNDVAGPLLEKYLKGKKGVTVENRRRILRLIENMTMGRNAVGYLSESLHGAGSPQAQRVLIQRLFDLETKKRLAKNLAGIVE</sequence>
<keyword evidence="2" id="KW-0274">FAD</keyword>
<organism evidence="6 7">
    <name type="scientific">Durusdinium trenchii</name>
    <dbReference type="NCBI Taxonomy" id="1381693"/>
    <lineage>
        <taxon>Eukaryota</taxon>
        <taxon>Sar</taxon>
        <taxon>Alveolata</taxon>
        <taxon>Dinophyceae</taxon>
        <taxon>Suessiales</taxon>
        <taxon>Symbiodiniaceae</taxon>
        <taxon>Durusdinium</taxon>
    </lineage>
</organism>
<evidence type="ECO:0000313" key="6">
    <source>
        <dbReference type="EMBL" id="CAK9102826.1"/>
    </source>
</evidence>
<evidence type="ECO:0000256" key="2">
    <source>
        <dbReference type="ARBA" id="ARBA00022827"/>
    </source>
</evidence>
<dbReference type="Proteomes" id="UP001642484">
    <property type="component" value="Unassembled WGS sequence"/>
</dbReference>
<dbReference type="PIRSF" id="PIRSF000331">
    <property type="entry name" value="HpaA_HpaB"/>
    <property type="match status" value="1"/>
</dbReference>
<evidence type="ECO:0000259" key="4">
    <source>
        <dbReference type="Pfam" id="PF03241"/>
    </source>
</evidence>
<feature type="domain" description="HpaB/PvcC/4-BUDH C-terminal" evidence="4">
    <location>
        <begin position="353"/>
        <end position="550"/>
    </location>
</feature>
<keyword evidence="7" id="KW-1185">Reference proteome</keyword>
<name>A0ABP0RQC0_9DINO</name>
<dbReference type="PANTHER" id="PTHR36117:SF3">
    <property type="entry name" value="4-HYDROXYPHENYLACETATE 3-MONOOXYGENASE-RELATED"/>
    <property type="match status" value="1"/>
</dbReference>
<dbReference type="InterPro" id="IPR024719">
    <property type="entry name" value="HpaB/PvcC/4-BUDH_C"/>
</dbReference>
<dbReference type="InterPro" id="IPR046373">
    <property type="entry name" value="Acyl-CoA_Oxase/DH_mid-dom_sf"/>
</dbReference>
<comment type="caution">
    <text evidence="6">The sequence shown here is derived from an EMBL/GenBank/DDBJ whole genome shotgun (WGS) entry which is preliminary data.</text>
</comment>
<feature type="domain" description="HpaB/PvcC/4-BUDH N-terminal" evidence="5">
    <location>
        <begin position="78"/>
        <end position="345"/>
    </location>
</feature>
<dbReference type="Gene3D" id="1.10.3140.10">
    <property type="entry name" value="4-hydroxybutyryl-coa dehydratase, domain 1"/>
    <property type="match status" value="1"/>
</dbReference>
<dbReference type="Pfam" id="PF11794">
    <property type="entry name" value="HpaB_N"/>
    <property type="match status" value="1"/>
</dbReference>
<keyword evidence="1" id="KW-0285">Flavoprotein</keyword>
<dbReference type="InterPro" id="IPR024674">
    <property type="entry name" value="HpaB/PvcC/4-BUDH_N"/>
</dbReference>
<accession>A0ABP0RQC0</accession>
<dbReference type="SUPFAM" id="SSF56645">
    <property type="entry name" value="Acyl-CoA dehydrogenase NM domain-like"/>
    <property type="match status" value="1"/>
</dbReference>
<dbReference type="Gene3D" id="1.20.140.10">
    <property type="entry name" value="Butyryl-CoA Dehydrogenase, subunit A, domain 3"/>
    <property type="match status" value="1"/>
</dbReference>
<keyword evidence="3" id="KW-0560">Oxidoreductase</keyword>
<protein>
    <recommendedName>
        <fullName evidence="8">4-hydroxybutyryl-CoA dehydratase</fullName>
    </recommendedName>
</protein>
<dbReference type="EMBL" id="CAXAMN010026417">
    <property type="protein sequence ID" value="CAK9102826.1"/>
    <property type="molecule type" value="Genomic_DNA"/>
</dbReference>
<gene>
    <name evidence="6" type="ORF">CCMP2556_LOCUS48367</name>
</gene>